<dbReference type="RefSeq" id="WP_255039372.1">
    <property type="nucleotide sequence ID" value="NZ_RJUF01000186.1"/>
</dbReference>
<gene>
    <name evidence="1" type="ORF">EGI31_22185</name>
</gene>
<evidence type="ECO:0000313" key="1">
    <source>
        <dbReference type="EMBL" id="MCP9765654.1"/>
    </source>
</evidence>
<reference evidence="1 2" key="1">
    <citation type="submission" date="2018-11" db="EMBL/GenBank/DDBJ databases">
        <title>Novel bacteria species description.</title>
        <authorList>
            <person name="Han J.-H."/>
        </authorList>
    </citation>
    <scope>NUCLEOTIDE SEQUENCE [LARGE SCALE GENOMIC DNA]</scope>
    <source>
        <strain evidence="1 2">KCTC23259</strain>
    </source>
</reference>
<dbReference type="Proteomes" id="UP001204144">
    <property type="component" value="Unassembled WGS sequence"/>
</dbReference>
<dbReference type="AlphaFoldDB" id="A0AAE3KV53"/>
<dbReference type="EMBL" id="RJUF01000186">
    <property type="protein sequence ID" value="MCP9765654.1"/>
    <property type="molecule type" value="Genomic_DNA"/>
</dbReference>
<accession>A0AAE3KV53</accession>
<sequence>MKTKPTLLSILSELPKLTLDPKIHQVNLIPNGINIHFIDSKYQEKFEEYAKGKNKQIKLINYGQAAINLTFYEKHKYKIEKDPIPEEVFEALLKRCDDLNEFINQGYLFEDNQRNERQTQAKEQLLKIQHTIDNFHNYEFAISNYYRNFIYWYVSFRYRLEDGSLDFASQHLLNSEKDRFGKTTLPKINIIFIDTDYISVHTPYQNKKIEEYLKQFETQLDLGLRDIFVKEKITSQ</sequence>
<keyword evidence="2" id="KW-1185">Reference proteome</keyword>
<comment type="caution">
    <text evidence="1">The sequence shown here is derived from an EMBL/GenBank/DDBJ whole genome shotgun (WGS) entry which is preliminary data.</text>
</comment>
<protein>
    <submittedName>
        <fullName evidence="1">Uncharacterized protein</fullName>
    </submittedName>
</protein>
<proteinExistence type="predicted"/>
<name>A0AAE3KV53_9BACT</name>
<evidence type="ECO:0000313" key="2">
    <source>
        <dbReference type="Proteomes" id="UP001204144"/>
    </source>
</evidence>
<organism evidence="1 2">
    <name type="scientific">Lacihabitans soyangensis</name>
    <dbReference type="NCBI Taxonomy" id="869394"/>
    <lineage>
        <taxon>Bacteria</taxon>
        <taxon>Pseudomonadati</taxon>
        <taxon>Bacteroidota</taxon>
        <taxon>Cytophagia</taxon>
        <taxon>Cytophagales</taxon>
        <taxon>Leadbetterellaceae</taxon>
        <taxon>Lacihabitans</taxon>
    </lineage>
</organism>